<comment type="caution">
    <text evidence="3">The sequence shown here is derived from an EMBL/GenBank/DDBJ whole genome shotgun (WGS) entry which is preliminary data.</text>
</comment>
<dbReference type="AlphaFoldDB" id="A0AAW6SNF8"/>
<feature type="domain" description="EAL" evidence="1">
    <location>
        <begin position="1"/>
        <end position="207"/>
    </location>
</feature>
<dbReference type="Pfam" id="PF00563">
    <property type="entry name" value="EAL"/>
    <property type="match status" value="1"/>
</dbReference>
<dbReference type="Gene3D" id="1.10.3210.10">
    <property type="entry name" value="Hypothetical protein af1432"/>
    <property type="match status" value="1"/>
</dbReference>
<dbReference type="PROSITE" id="PS51833">
    <property type="entry name" value="HDOD"/>
    <property type="match status" value="1"/>
</dbReference>
<dbReference type="Proteomes" id="UP001159179">
    <property type="component" value="Unassembled WGS sequence"/>
</dbReference>
<dbReference type="InterPro" id="IPR013976">
    <property type="entry name" value="HDOD"/>
</dbReference>
<dbReference type="InterPro" id="IPR052340">
    <property type="entry name" value="RNase_Y/CdgJ"/>
</dbReference>
<organism evidence="3 4">
    <name type="scientific">Heyndrickxia oleronia</name>
    <dbReference type="NCBI Taxonomy" id="38875"/>
    <lineage>
        <taxon>Bacteria</taxon>
        <taxon>Bacillati</taxon>
        <taxon>Bacillota</taxon>
        <taxon>Bacilli</taxon>
        <taxon>Bacillales</taxon>
        <taxon>Bacillaceae</taxon>
        <taxon>Heyndrickxia</taxon>
    </lineage>
</organism>
<evidence type="ECO:0000259" key="1">
    <source>
        <dbReference type="PROSITE" id="PS50883"/>
    </source>
</evidence>
<dbReference type="PROSITE" id="PS50883">
    <property type="entry name" value="EAL"/>
    <property type="match status" value="1"/>
</dbReference>
<dbReference type="Pfam" id="PF08668">
    <property type="entry name" value="HDOD"/>
    <property type="match status" value="1"/>
</dbReference>
<accession>A0AAW6SNF8</accession>
<gene>
    <name evidence="3" type="ORF">P5X88_02225</name>
</gene>
<dbReference type="EMBL" id="JAROYP010000001">
    <property type="protein sequence ID" value="MDH5159733.1"/>
    <property type="molecule type" value="Genomic_DNA"/>
</dbReference>
<name>A0AAW6SNF8_9BACI</name>
<dbReference type="CDD" id="cd01948">
    <property type="entry name" value="EAL"/>
    <property type="match status" value="1"/>
</dbReference>
<evidence type="ECO:0000313" key="3">
    <source>
        <dbReference type="EMBL" id="MDH5159733.1"/>
    </source>
</evidence>
<dbReference type="PIRSF" id="PIRSF003180">
    <property type="entry name" value="DiGMPpdiest_YuxH"/>
    <property type="match status" value="1"/>
</dbReference>
<sequence>MEVFVARQPIFNIDNRVVSYELLYRNDNVNSFPNIDGDQATADVIINSFFNIGIDNLSSGLPCFINFTENLLKHKVPTYFSPRDIVIEILENVTPSRELVEICSELKKLGYKIALDDYIFYSNNLYSLELLKFVDIVKIDFMNTNKIERKEIEKIIQSFNIKLLAEKVETKEQFEEAKQNGYTYFQGYYFSQPVIISTFDIPASFHSYLQIVRLLSNEDVSIEHISMIIEQDLSLAYKLLKLINSPAHRPTQKIHSIHQAIILLGLIEIKRWIFILAIRENAGWRQQLSEEVCRTSLTRAKFCELISEKQFGKSESPKFFLLGLFSLLDAILFKPMDEVLNQLSLEESLFNALCGEENSMRKVLDLSIALEKAEWDRMDELLQLTNLTEQELSRFYQQAWEWSDQVMNEDFTYISLD</sequence>
<dbReference type="InterPro" id="IPR014408">
    <property type="entry name" value="dGMP_Pdiesterase_EAL/HD-GYP"/>
</dbReference>
<dbReference type="PANTHER" id="PTHR33525:SF4">
    <property type="entry name" value="CYCLIC DI-GMP PHOSPHODIESTERASE CDGJ"/>
    <property type="match status" value="1"/>
</dbReference>
<dbReference type="Gene3D" id="3.20.20.450">
    <property type="entry name" value="EAL domain"/>
    <property type="match status" value="1"/>
</dbReference>
<dbReference type="SUPFAM" id="SSF109604">
    <property type="entry name" value="HD-domain/PDEase-like"/>
    <property type="match status" value="1"/>
</dbReference>
<dbReference type="SUPFAM" id="SSF141868">
    <property type="entry name" value="EAL domain-like"/>
    <property type="match status" value="1"/>
</dbReference>
<dbReference type="SMART" id="SM00052">
    <property type="entry name" value="EAL"/>
    <property type="match status" value="1"/>
</dbReference>
<feature type="domain" description="HDOD" evidence="2">
    <location>
        <begin position="201"/>
        <end position="391"/>
    </location>
</feature>
<protein>
    <submittedName>
        <fullName evidence="3">EAL domain-containing protein</fullName>
    </submittedName>
</protein>
<reference evidence="3" key="1">
    <citation type="submission" date="2023-03" db="EMBL/GenBank/DDBJ databases">
        <title>Bacterial isolates from washroom surfaces on a university campus.</title>
        <authorList>
            <person name="Holman D.B."/>
            <person name="Gzyl K.E."/>
            <person name="Taheri A.E."/>
        </authorList>
    </citation>
    <scope>NUCLEOTIDE SEQUENCE</scope>
    <source>
        <strain evidence="3">RD03</strain>
    </source>
</reference>
<evidence type="ECO:0000259" key="2">
    <source>
        <dbReference type="PROSITE" id="PS51833"/>
    </source>
</evidence>
<dbReference type="InterPro" id="IPR035919">
    <property type="entry name" value="EAL_sf"/>
</dbReference>
<dbReference type="PANTHER" id="PTHR33525">
    <property type="match status" value="1"/>
</dbReference>
<evidence type="ECO:0000313" key="4">
    <source>
        <dbReference type="Proteomes" id="UP001159179"/>
    </source>
</evidence>
<proteinExistence type="predicted"/>
<dbReference type="RefSeq" id="WP_251337100.1">
    <property type="nucleotide sequence ID" value="NZ_JAMATW010000001.1"/>
</dbReference>
<dbReference type="InterPro" id="IPR001633">
    <property type="entry name" value="EAL_dom"/>
</dbReference>